<accession>A0AAE4JZ12</accession>
<dbReference type="EMBL" id="JAVMIP010000014">
    <property type="protein sequence ID" value="MDS3861599.1"/>
    <property type="molecule type" value="Genomic_DNA"/>
</dbReference>
<gene>
    <name evidence="1" type="ORF">RIF25_12365</name>
</gene>
<reference evidence="2" key="1">
    <citation type="submission" date="2023-07" db="EMBL/GenBank/DDBJ databases">
        <authorList>
            <person name="Luz R."/>
            <person name="Cordeiro R."/>
            <person name="Fonseca A."/>
            <person name="Goncalves V."/>
        </authorList>
    </citation>
    <scope>NUCLEOTIDE SEQUENCE [LARGE SCALE GENOMIC DNA]</scope>
    <source>
        <strain evidence="2">BACA0444</strain>
    </source>
</reference>
<sequence>MTSPLLDTALSSDSYLALGLATCFIKRDGKLTPVQVLEPIPSAALEAIIKGIPTSYSKILGVSLGQMTTDPLQVPPDFAPEAQLCDEFSDRVLAAARTYGAKPVAANHVPLGTICTDLNFSVERKRVLNSERLVTAEDNVKQHAYTHQIL</sequence>
<evidence type="ECO:0000313" key="2">
    <source>
        <dbReference type="Proteomes" id="UP001268256"/>
    </source>
</evidence>
<organism evidence="1 2">
    <name type="scientific">Pseudocalidococcus azoricus BACA0444</name>
    <dbReference type="NCBI Taxonomy" id="2918990"/>
    <lineage>
        <taxon>Bacteria</taxon>
        <taxon>Bacillati</taxon>
        <taxon>Cyanobacteriota</taxon>
        <taxon>Cyanophyceae</taxon>
        <taxon>Acaryochloridales</taxon>
        <taxon>Thermosynechococcaceae</taxon>
        <taxon>Pseudocalidococcus</taxon>
        <taxon>Pseudocalidococcus azoricus</taxon>
    </lineage>
</organism>
<dbReference type="AlphaFoldDB" id="A0AAE4JZ12"/>
<evidence type="ECO:0000313" key="1">
    <source>
        <dbReference type="EMBL" id="MDS3861599.1"/>
    </source>
</evidence>
<dbReference type="Proteomes" id="UP001268256">
    <property type="component" value="Unassembled WGS sequence"/>
</dbReference>
<dbReference type="RefSeq" id="WP_322878836.1">
    <property type="nucleotide sequence ID" value="NZ_JAVMIP010000014.1"/>
</dbReference>
<name>A0AAE4JZ12_9CYAN</name>
<comment type="caution">
    <text evidence="1">The sequence shown here is derived from an EMBL/GenBank/DDBJ whole genome shotgun (WGS) entry which is preliminary data.</text>
</comment>
<proteinExistence type="predicted"/>
<keyword evidence="2" id="KW-1185">Reference proteome</keyword>
<protein>
    <submittedName>
        <fullName evidence="1">Uncharacterized protein</fullName>
    </submittedName>
</protein>